<dbReference type="OrthoDB" id="9768004at2"/>
<dbReference type="AlphaFoldDB" id="A0A3N6PNL7"/>
<dbReference type="InterPro" id="IPR016187">
    <property type="entry name" value="CTDL_fold"/>
</dbReference>
<dbReference type="InterPro" id="IPR027577">
    <property type="entry name" value="OvoA_Nterm"/>
</dbReference>
<evidence type="ECO:0000313" key="3">
    <source>
        <dbReference type="Proteomes" id="UP000269154"/>
    </source>
</evidence>
<dbReference type="PANTHER" id="PTHR23150:SF26">
    <property type="entry name" value="GENERIC METHYLTRANSFERASE"/>
    <property type="match status" value="1"/>
</dbReference>
<dbReference type="InterPro" id="IPR005532">
    <property type="entry name" value="SUMF_dom"/>
</dbReference>
<reference evidence="2 3" key="1">
    <citation type="journal article" date="2018" name="ACS Chem. Biol.">
        <title>Ketoreductase domain dysfunction expands chemodiversity: malyngamide biosynthesis in the cyanobacterium Okeania hirsuta.</title>
        <authorList>
            <person name="Moss N.A."/>
            <person name="Leao T."/>
            <person name="Rankin M."/>
            <person name="McCullough T.M."/>
            <person name="Qu P."/>
            <person name="Korobeynikov A."/>
            <person name="Smith J.L."/>
            <person name="Gerwick L."/>
            <person name="Gerwick W.H."/>
        </authorList>
    </citation>
    <scope>NUCLEOTIDE SEQUENCE [LARGE SCALE GENOMIC DNA]</scope>
    <source>
        <strain evidence="2 3">PAB10Feb10-1</strain>
    </source>
</reference>
<name>A0A3N6PNL7_9CYAN</name>
<dbReference type="SUPFAM" id="SSF56436">
    <property type="entry name" value="C-type lectin-like"/>
    <property type="match status" value="1"/>
</dbReference>
<dbReference type="InterPro" id="IPR051043">
    <property type="entry name" value="Sulfatase_Mod_Factor_Kinase"/>
</dbReference>
<comment type="caution">
    <text evidence="2">The sequence shown here is derived from an EMBL/GenBank/DDBJ whole genome shotgun (WGS) entry which is preliminary data.</text>
</comment>
<dbReference type="InterPro" id="IPR042095">
    <property type="entry name" value="SUMF_sf"/>
</dbReference>
<sequence>MNQIKSTTPPKLDNSNTNNKLRQDILDYFNNAWQLEDILMNSLVGEETFYSNPDPLRNPLIFYLGHSAVFYINKLIRVELLEKRLNPNYEILFELGVDPEIPEELDQAIAHINWPKLEDVWQYREKVYQIILDLIEKTPLNLPIHQNHPLWGLMMGIEHQRIHIETSSMLFRQLPVEKLKRPSNWEYAPTNARQINNEMIEVPGGVVKIGKPADYPTFGWDIEYGDRQVEVSSFVASKYLITNSEFLEFVKSSCYENQDYWTQESWHWKTQNNIKNPKFWIPENGNYKYRYRAMFDEIELPLDWPVEVNHYEAMAYCCWKGENTRLMTEAEYNLATYRNGKEAEAENYNLNFKFGSPSPVGLLETAKNESGLYDLRGNVWEWLTDNLNPLSGYKTHQLYQDCSAPFFDSQHNMMLGGCWITNGTEALKYYRNWFRPNFYQHAGFRIVQG</sequence>
<evidence type="ECO:0000313" key="2">
    <source>
        <dbReference type="EMBL" id="RQH45685.1"/>
    </source>
</evidence>
<organism evidence="2 3">
    <name type="scientific">Okeania hirsuta</name>
    <dbReference type="NCBI Taxonomy" id="1458930"/>
    <lineage>
        <taxon>Bacteria</taxon>
        <taxon>Bacillati</taxon>
        <taxon>Cyanobacteriota</taxon>
        <taxon>Cyanophyceae</taxon>
        <taxon>Oscillatoriophycideae</taxon>
        <taxon>Oscillatoriales</taxon>
        <taxon>Microcoleaceae</taxon>
        <taxon>Okeania</taxon>
    </lineage>
</organism>
<dbReference type="EMBL" id="RCBY01000045">
    <property type="protein sequence ID" value="RQH45685.1"/>
    <property type="molecule type" value="Genomic_DNA"/>
</dbReference>
<protein>
    <submittedName>
        <fullName evidence="2">5-histidylcysteine sulfoxide synthase</fullName>
    </submittedName>
</protein>
<dbReference type="Gene3D" id="3.90.1580.10">
    <property type="entry name" value="paralog of FGE (formylglycine-generating enzyme)"/>
    <property type="match status" value="1"/>
</dbReference>
<keyword evidence="3" id="KW-1185">Reference proteome</keyword>
<gene>
    <name evidence="2" type="primary">ovoA</name>
    <name evidence="2" type="ORF">D5R40_10565</name>
</gene>
<feature type="domain" description="Sulfatase-modifying factor enzyme-like" evidence="1">
    <location>
        <begin position="197"/>
        <end position="447"/>
    </location>
</feature>
<evidence type="ECO:0000259" key="1">
    <source>
        <dbReference type="Pfam" id="PF03781"/>
    </source>
</evidence>
<dbReference type="NCBIfam" id="TIGR04344">
    <property type="entry name" value="ovoA_Nterm"/>
    <property type="match status" value="1"/>
</dbReference>
<accession>A0A3N6PNL7</accession>
<dbReference type="RefSeq" id="WP_124154607.1">
    <property type="nucleotide sequence ID" value="NZ_CAWOLW010000390.1"/>
</dbReference>
<dbReference type="Proteomes" id="UP000269154">
    <property type="component" value="Unassembled WGS sequence"/>
</dbReference>
<dbReference type="GO" id="GO:0120147">
    <property type="term" value="F:formylglycine-generating oxidase activity"/>
    <property type="evidence" value="ECO:0007669"/>
    <property type="project" value="TreeGrafter"/>
</dbReference>
<proteinExistence type="predicted"/>
<dbReference type="PANTHER" id="PTHR23150">
    <property type="entry name" value="SULFATASE MODIFYING FACTOR 1, 2"/>
    <property type="match status" value="1"/>
</dbReference>
<dbReference type="Pfam" id="PF03781">
    <property type="entry name" value="FGE-sulfatase"/>
    <property type="match status" value="1"/>
</dbReference>